<keyword evidence="1" id="KW-0732">Signal</keyword>
<dbReference type="InterPro" id="IPR029051">
    <property type="entry name" value="DUF4352"/>
</dbReference>
<dbReference type="Pfam" id="PF11611">
    <property type="entry name" value="DUF4352"/>
    <property type="match status" value="1"/>
</dbReference>
<dbReference type="Gene3D" id="2.60.40.1240">
    <property type="match status" value="1"/>
</dbReference>
<dbReference type="InterPro" id="IPR029050">
    <property type="entry name" value="Immunoprotect_excell_Ig-like"/>
</dbReference>
<reference evidence="4 5" key="1">
    <citation type="submission" date="2016-02" db="EMBL/GenBank/DDBJ databases">
        <title>Genome sequence of Clostridium thermobutyricum DSM 4928.</title>
        <authorList>
            <person name="Poehlein A."/>
            <person name="Daniel R."/>
        </authorList>
    </citation>
    <scope>NUCLEOTIDE SEQUENCE [LARGE SCALE GENOMIC DNA]</scope>
    <source>
        <strain evidence="4 5">DSM 4928</strain>
    </source>
</reference>
<accession>A0A1V4STV2</accession>
<dbReference type="RefSeq" id="WP_080023888.1">
    <property type="nucleotide sequence ID" value="NZ_LTAY01000075.1"/>
</dbReference>
<gene>
    <name evidence="4" type="ORF">CLTHE_26820</name>
</gene>
<dbReference type="Proteomes" id="UP000191448">
    <property type="component" value="Unassembled WGS sequence"/>
</dbReference>
<proteinExistence type="predicted"/>
<feature type="domain" description="DUF4352" evidence="3">
    <location>
        <begin position="52"/>
        <end position="171"/>
    </location>
</feature>
<dbReference type="EMBL" id="LTAY01000075">
    <property type="protein sequence ID" value="OPX46657.1"/>
    <property type="molecule type" value="Genomic_DNA"/>
</dbReference>
<keyword evidence="2" id="KW-0812">Transmembrane</keyword>
<feature type="transmembrane region" description="Helical" evidence="2">
    <location>
        <begin position="12"/>
        <end position="31"/>
    </location>
</feature>
<organism evidence="4 5">
    <name type="scientific">Clostridium thermobutyricum DSM 4928</name>
    <dbReference type="NCBI Taxonomy" id="1121339"/>
    <lineage>
        <taxon>Bacteria</taxon>
        <taxon>Bacillati</taxon>
        <taxon>Bacillota</taxon>
        <taxon>Clostridia</taxon>
        <taxon>Eubacteriales</taxon>
        <taxon>Clostridiaceae</taxon>
        <taxon>Clostridium</taxon>
    </lineage>
</organism>
<evidence type="ECO:0000313" key="4">
    <source>
        <dbReference type="EMBL" id="OPX46657.1"/>
    </source>
</evidence>
<keyword evidence="2" id="KW-0472">Membrane</keyword>
<name>A0A1V4STV2_9CLOT</name>
<dbReference type="AlphaFoldDB" id="A0A1V4STV2"/>
<evidence type="ECO:0000256" key="2">
    <source>
        <dbReference type="SAM" id="Phobius"/>
    </source>
</evidence>
<evidence type="ECO:0000313" key="5">
    <source>
        <dbReference type="Proteomes" id="UP000191448"/>
    </source>
</evidence>
<sequence length="187" mass="21073">MSENVNNKKSKKLEVFIGVIIIILIFVFAIYDYNSTPKSISNKEVTTSSSIYKIGQTIKIGDYNITIDSLNNTKTIGKNTYTTPNNFSIVKVTLENITDNKIEGFKIKDNPNLFTLNYDNSNYTIDFNHTVDANNVHNTTNSFNILDGTNLSPHTKYSFYLVFTTSQPVETGILSVNINQEIAKIHI</sequence>
<evidence type="ECO:0000259" key="3">
    <source>
        <dbReference type="Pfam" id="PF11611"/>
    </source>
</evidence>
<protein>
    <submittedName>
        <fullName evidence="4">Telomeric repeat-binding factor 2</fullName>
    </submittedName>
</protein>
<keyword evidence="2" id="KW-1133">Transmembrane helix</keyword>
<evidence type="ECO:0000256" key="1">
    <source>
        <dbReference type="ARBA" id="ARBA00022729"/>
    </source>
</evidence>
<comment type="caution">
    <text evidence="4">The sequence shown here is derived from an EMBL/GenBank/DDBJ whole genome shotgun (WGS) entry which is preliminary data.</text>
</comment>